<accession>A0A0Q2QUF5</accession>
<sequence length="406" mass="46333">MNNPLAKKNLSEVVLLLPFIFSFVLMIWFEGASKVLVITTVLSLLCAITVYRKNIKALMSENLRQPFHILLWVFALFIFFQSWLNGVSSREIRTILCLSLIALYFPFQRIRPSYYQTIVILGCCTIFLNSAYFNIVLGLNRESGVINAIPYAGIAALLALWALHFSFEAHTSKMRLLFGMLALLPLICLVLTESRGVWLAFICASLVLSWGKFKLTFKKMLVAGVVVSAAMMLLSGSFIEQRIEKTHYEIEQIQQGNMNTSIGLRLQMWQASLKLADDNWLFGLGTRHIDKLEQLYQQHQISKALYEFHPPHYHNQFIDSVVKSGLVGLIFLLLMLCIPFYLTRHADKKIKSMVCSVIMLYVIMGLTDVPFYNGQTFILYVLTMLILINTSFQPTKQTNHVRFSGA</sequence>
<dbReference type="PANTHER" id="PTHR37422:SF17">
    <property type="entry name" value="O-ANTIGEN LIGASE"/>
    <property type="match status" value="1"/>
</dbReference>
<keyword evidence="3 5" id="KW-1133">Transmembrane helix</keyword>
<feature type="transmembrane region" description="Helical" evidence="5">
    <location>
        <begin position="67"/>
        <end position="84"/>
    </location>
</feature>
<proteinExistence type="predicted"/>
<feature type="transmembrane region" description="Helical" evidence="5">
    <location>
        <begin position="354"/>
        <end position="371"/>
    </location>
</feature>
<dbReference type="InParanoid" id="A0A0Q2QUF5"/>
<evidence type="ECO:0000313" key="7">
    <source>
        <dbReference type="EMBL" id="KQH83661.1"/>
    </source>
</evidence>
<gene>
    <name evidence="7" type="ORF">AMR76_21880</name>
</gene>
<dbReference type="Pfam" id="PF04932">
    <property type="entry name" value="Wzy_C"/>
    <property type="match status" value="1"/>
</dbReference>
<dbReference type="GO" id="GO:0016020">
    <property type="term" value="C:membrane"/>
    <property type="evidence" value="ECO:0007669"/>
    <property type="project" value="UniProtKB-SubCell"/>
</dbReference>
<comment type="caution">
    <text evidence="7">The sequence shown here is derived from an EMBL/GenBank/DDBJ whole genome shotgun (WGS) entry which is preliminary data.</text>
</comment>
<feature type="transmembrane region" description="Helical" evidence="5">
    <location>
        <begin position="114"/>
        <end position="133"/>
    </location>
</feature>
<feature type="domain" description="O-antigen ligase-related" evidence="6">
    <location>
        <begin position="181"/>
        <end position="333"/>
    </location>
</feature>
<dbReference type="InterPro" id="IPR051533">
    <property type="entry name" value="WaaL-like"/>
</dbReference>
<feature type="transmembrane region" description="Helical" evidence="5">
    <location>
        <begin position="145"/>
        <end position="163"/>
    </location>
</feature>
<evidence type="ECO:0000256" key="2">
    <source>
        <dbReference type="ARBA" id="ARBA00022692"/>
    </source>
</evidence>
<keyword evidence="2 5" id="KW-0812">Transmembrane</keyword>
<dbReference type="Proteomes" id="UP000051221">
    <property type="component" value="Unassembled WGS sequence"/>
</dbReference>
<feature type="transmembrane region" description="Helical" evidence="5">
    <location>
        <begin position="321"/>
        <end position="342"/>
    </location>
</feature>
<evidence type="ECO:0000313" key="8">
    <source>
        <dbReference type="Proteomes" id="UP000051221"/>
    </source>
</evidence>
<keyword evidence="4 5" id="KW-0472">Membrane</keyword>
<evidence type="ECO:0000256" key="5">
    <source>
        <dbReference type="SAM" id="Phobius"/>
    </source>
</evidence>
<name>A0A0Q2QUF5_VIBFU</name>
<dbReference type="EMBL" id="LKHS01000033">
    <property type="protein sequence ID" value="KQH83661.1"/>
    <property type="molecule type" value="Genomic_DNA"/>
</dbReference>
<dbReference type="PANTHER" id="PTHR37422">
    <property type="entry name" value="TEICHURONIC ACID BIOSYNTHESIS PROTEIN TUAE"/>
    <property type="match status" value="1"/>
</dbReference>
<feature type="transmembrane region" description="Helical" evidence="5">
    <location>
        <begin position="175"/>
        <end position="192"/>
    </location>
</feature>
<dbReference type="InterPro" id="IPR007016">
    <property type="entry name" value="O-antigen_ligase-rel_domated"/>
</dbReference>
<feature type="transmembrane region" description="Helical" evidence="5">
    <location>
        <begin position="220"/>
        <end position="239"/>
    </location>
</feature>
<evidence type="ECO:0000256" key="3">
    <source>
        <dbReference type="ARBA" id="ARBA00022989"/>
    </source>
</evidence>
<dbReference type="RefSeq" id="WP_055467224.1">
    <property type="nucleotide sequence ID" value="NZ_LKHS01000033.1"/>
</dbReference>
<dbReference type="AlphaFoldDB" id="A0A0Q2QUF5"/>
<reference evidence="7 8" key="1">
    <citation type="submission" date="2015-08" db="EMBL/GenBank/DDBJ databases">
        <title>Antibacterial properties of a collection of Vibrionaceae strains.</title>
        <authorList>
            <person name="Giubergia S."/>
        </authorList>
    </citation>
    <scope>NUCLEOTIDE SEQUENCE [LARGE SCALE GENOMIC DNA]</scope>
    <source>
        <strain evidence="7 8">S0821</strain>
    </source>
</reference>
<evidence type="ECO:0000256" key="1">
    <source>
        <dbReference type="ARBA" id="ARBA00004141"/>
    </source>
</evidence>
<feature type="transmembrane region" description="Helical" evidence="5">
    <location>
        <begin position="35"/>
        <end position="55"/>
    </location>
</feature>
<comment type="subcellular location">
    <subcellularLocation>
        <location evidence="1">Membrane</location>
        <topology evidence="1">Multi-pass membrane protein</topology>
    </subcellularLocation>
</comment>
<feature type="transmembrane region" description="Helical" evidence="5">
    <location>
        <begin position="377"/>
        <end position="392"/>
    </location>
</feature>
<evidence type="ECO:0000259" key="6">
    <source>
        <dbReference type="Pfam" id="PF04932"/>
    </source>
</evidence>
<protein>
    <recommendedName>
        <fullName evidence="6">O-antigen ligase-related domain-containing protein</fullName>
    </recommendedName>
</protein>
<organism evidence="7 8">
    <name type="scientific">Vibrio furnissii</name>
    <dbReference type="NCBI Taxonomy" id="29494"/>
    <lineage>
        <taxon>Bacteria</taxon>
        <taxon>Pseudomonadati</taxon>
        <taxon>Pseudomonadota</taxon>
        <taxon>Gammaproteobacteria</taxon>
        <taxon>Vibrionales</taxon>
        <taxon>Vibrionaceae</taxon>
        <taxon>Vibrio</taxon>
    </lineage>
</organism>
<evidence type="ECO:0000256" key="4">
    <source>
        <dbReference type="ARBA" id="ARBA00023136"/>
    </source>
</evidence>
<keyword evidence="8" id="KW-1185">Reference proteome</keyword>
<feature type="transmembrane region" description="Helical" evidence="5">
    <location>
        <begin position="12"/>
        <end position="29"/>
    </location>
</feature>